<feature type="region of interest" description="Disordered" evidence="1">
    <location>
        <begin position="749"/>
        <end position="784"/>
    </location>
</feature>
<feature type="compositionally biased region" description="Basic and acidic residues" evidence="1">
    <location>
        <begin position="582"/>
        <end position="595"/>
    </location>
</feature>
<dbReference type="Gene3D" id="2.10.110.10">
    <property type="entry name" value="Cysteine Rich Protein"/>
    <property type="match status" value="1"/>
</dbReference>
<evidence type="ECO:0000256" key="1">
    <source>
        <dbReference type="SAM" id="MobiDB-lite"/>
    </source>
</evidence>
<dbReference type="Pfam" id="PF12315">
    <property type="entry name" value="DA1-like"/>
    <property type="match status" value="1"/>
</dbReference>
<dbReference type="Proteomes" id="UP000221165">
    <property type="component" value="Unassembled WGS sequence"/>
</dbReference>
<dbReference type="OrthoDB" id="330451at2759"/>
<accession>A0A2C6KGP7</accession>
<protein>
    <recommendedName>
        <fullName evidence="2">Protein DA1-like domain-containing protein</fullName>
    </recommendedName>
</protein>
<comment type="caution">
    <text evidence="3">The sequence shown here is derived from an EMBL/GenBank/DDBJ whole genome shotgun (WGS) entry which is preliminary data.</text>
</comment>
<dbReference type="EMBL" id="MIGC01007694">
    <property type="protein sequence ID" value="PHJ15655.1"/>
    <property type="molecule type" value="Genomic_DNA"/>
</dbReference>
<dbReference type="RefSeq" id="XP_067917387.1">
    <property type="nucleotide sequence ID" value="XM_068070637.1"/>
</dbReference>
<feature type="compositionally biased region" description="Polar residues" evidence="1">
    <location>
        <begin position="1"/>
        <end position="10"/>
    </location>
</feature>
<gene>
    <name evidence="3" type="ORF">CSUI_010534</name>
</gene>
<evidence type="ECO:0000313" key="4">
    <source>
        <dbReference type="Proteomes" id="UP000221165"/>
    </source>
</evidence>
<organism evidence="3 4">
    <name type="scientific">Cystoisospora suis</name>
    <dbReference type="NCBI Taxonomy" id="483139"/>
    <lineage>
        <taxon>Eukaryota</taxon>
        <taxon>Sar</taxon>
        <taxon>Alveolata</taxon>
        <taxon>Apicomplexa</taxon>
        <taxon>Conoidasida</taxon>
        <taxon>Coccidia</taxon>
        <taxon>Eucoccidiorida</taxon>
        <taxon>Eimeriorina</taxon>
        <taxon>Sarcocystidae</taxon>
        <taxon>Cystoisospora</taxon>
    </lineage>
</organism>
<dbReference type="InterPro" id="IPR022087">
    <property type="entry name" value="DA1-like_dom"/>
</dbReference>
<dbReference type="AlphaFoldDB" id="A0A2C6KGP7"/>
<proteinExistence type="predicted"/>
<feature type="region of interest" description="Disordered" evidence="1">
    <location>
        <begin position="503"/>
        <end position="522"/>
    </location>
</feature>
<evidence type="ECO:0000259" key="2">
    <source>
        <dbReference type="Pfam" id="PF12315"/>
    </source>
</evidence>
<reference evidence="3 4" key="1">
    <citation type="journal article" date="2017" name="Int. J. Parasitol.">
        <title>The genome of the protozoan parasite Cystoisospora suis and a reverse vaccinology approach to identify vaccine candidates.</title>
        <authorList>
            <person name="Palmieri N."/>
            <person name="Shrestha A."/>
            <person name="Ruttkowski B."/>
            <person name="Beck T."/>
            <person name="Vogl C."/>
            <person name="Tomley F."/>
            <person name="Blake D.P."/>
            <person name="Joachim A."/>
        </authorList>
    </citation>
    <scope>NUCLEOTIDE SEQUENCE [LARGE SCALE GENOMIC DNA]</scope>
    <source>
        <strain evidence="3 4">Wien I</strain>
    </source>
</reference>
<dbReference type="GeneID" id="94433848"/>
<dbReference type="VEuPathDB" id="ToxoDB:CSUI_010534"/>
<feature type="compositionally biased region" description="Polar residues" evidence="1">
    <location>
        <begin position="615"/>
        <end position="628"/>
    </location>
</feature>
<feature type="region of interest" description="Disordered" evidence="1">
    <location>
        <begin position="146"/>
        <end position="178"/>
    </location>
</feature>
<feature type="region of interest" description="Disordered" evidence="1">
    <location>
        <begin position="817"/>
        <end position="840"/>
    </location>
</feature>
<feature type="region of interest" description="Disordered" evidence="1">
    <location>
        <begin position="1"/>
        <end position="112"/>
    </location>
</feature>
<feature type="region of interest" description="Disordered" evidence="1">
    <location>
        <begin position="582"/>
        <end position="628"/>
    </location>
</feature>
<sequence>MNSARGQPRQTGACAGKTPALHRGGRASSSAAETSSEPRRNLNSGSKSRDISSRSWRGPSAVSASPRGAISFSGPSSHAARGLTGMSGSSVNKARSERRVISKPPRVTPRDALSATKTCPLCCKPISPGQRFMDFSVTIPDSVSTRKGVSEKRQVKSTISRRVGSVPPPGRSHSAPAEGTVSAPFHVDCLTCAECGKPLVTAETGPAGQKDNRVIFDKNGAVEAFTSAVRERQERGNTLTKKGPATSRLGRVQPVFPIAAVRHFVFHEKCQERLCAVCHRAIKPGEPQLALPKSFPGDSASEAAGKQGREALLSNGTSQGDDLEAAMLAKKSEKDNQVYQHLGCTRCFSCGEGFVMGKGNDSEPYMLLDELRQPHHPTCLACCCCRQPLVAKYEIQSFFGKQEVCCTAISNLRSLSPLPGGASAGTLQAVSSPGSGVRGSVTAKYGGLCCAWCAARVPRCLCCERRCAVYQAPDGRRIAPKAITKAARPAADHATAIGLGKIKPPPVSHQHPPSSKETSPAGLYGEMRGVMCGQCAALPVVETESSLRRVAEWLLRLYADAGLVFSSDMLRLQQLMRNVSEDQKKRQQELEDRSRLGSHGAGKGTTAGIKARSTAVRTANNRTPAVRQSRSFPITTATSDTTFIARIDDLVVPIELVDFSELNPEFATSRHSKEALQKTAAPGGVKAKLLSITGRRAVSSVSSHGKTVSAGAPDKGLSLCGRCHVQEVTLMASPGAALQFDEQVRAQAQAEKSQLGGGGVTSASDGATAPIIAGGERPEQSGRDLHLRRQSTFVHRDVFDVASAYAASLEGNLATGASKDASKVQGHRQSEEGHPGRHLKHDVRPEVAAGALLMTGSFAGGLVRTLTGTHTQGLSVRLVERVCVVGHVPRVLVLQHLSHELLHAYLACKQKEITDHSVEEGACNVAAAEALLHRLAQLVAENRDVIDGIVPSTKREDCSQYEDGEREPRHNPFELLVLQYRLWKMRESKDPVYGEGYRTCLGVVEAKHFTFGEFVEWLLVS</sequence>
<evidence type="ECO:0000313" key="3">
    <source>
        <dbReference type="EMBL" id="PHJ15655.1"/>
    </source>
</evidence>
<feature type="domain" description="Protein DA1-like" evidence="2">
    <location>
        <begin position="878"/>
        <end position="1005"/>
    </location>
</feature>
<keyword evidence="4" id="KW-1185">Reference proteome</keyword>
<name>A0A2C6KGP7_9APIC</name>